<dbReference type="Gene3D" id="3.30.70.330">
    <property type="match status" value="1"/>
</dbReference>
<reference evidence="3" key="1">
    <citation type="submission" date="2020-01" db="EMBL/GenBank/DDBJ databases">
        <title>Genome Sequencing of Three Apophysomyces-Like Fungal Strains Confirms a Novel Fungal Genus in the Mucoromycota with divergent Burkholderia-like Endosymbiotic Bacteria.</title>
        <authorList>
            <person name="Stajich J.E."/>
            <person name="Macias A.M."/>
            <person name="Carter-House D."/>
            <person name="Lovett B."/>
            <person name="Kasson L.R."/>
            <person name="Berry K."/>
            <person name="Grigoriev I."/>
            <person name="Chang Y."/>
            <person name="Spatafora J."/>
            <person name="Kasson M.T."/>
        </authorList>
    </citation>
    <scope>NUCLEOTIDE SEQUENCE</scope>
    <source>
        <strain evidence="3">NRRL A-21654</strain>
    </source>
</reference>
<gene>
    <name evidence="3" type="primary">TRA2B_1</name>
    <name evidence="3" type="ORF">EC973_002657</name>
</gene>
<dbReference type="SMART" id="SM00360">
    <property type="entry name" value="RRM"/>
    <property type="match status" value="1"/>
</dbReference>
<dbReference type="PANTHER" id="PTHR48034">
    <property type="entry name" value="TRANSFORMER-2 SEX-DETERMINING PROTEIN-RELATED"/>
    <property type="match status" value="1"/>
</dbReference>
<dbReference type="OrthoDB" id="439808at2759"/>
<dbReference type="Proteomes" id="UP000605846">
    <property type="component" value="Unassembled WGS sequence"/>
</dbReference>
<accession>A0A8H7BME5</accession>
<evidence type="ECO:0000313" key="4">
    <source>
        <dbReference type="Proteomes" id="UP000605846"/>
    </source>
</evidence>
<dbReference type="InterPro" id="IPR035979">
    <property type="entry name" value="RBD_domain_sf"/>
</dbReference>
<proteinExistence type="predicted"/>
<comment type="caution">
    <text evidence="3">The sequence shown here is derived from an EMBL/GenBank/DDBJ whole genome shotgun (WGS) entry which is preliminary data.</text>
</comment>
<keyword evidence="1" id="KW-0694">RNA-binding</keyword>
<sequence length="224" mass="25196">MGTAPTWLILTTSTRSVLLLEAAVGLLCAWIVVGHDLRVLTITIDAMSGLALMIPDEPRHHSQDPEVEVFLLALVADTVGHRDATSHVPVMIEEEFHGTRERPEVSSILGVFGLSSRTADKDLEDIFRKYGRLQKVTIIYDHRRNQSRGFGFVYFENQEDATRARDATNGLTVDNHRIRLLQDIIWDKCTTRIAEAIDVTVVGRVQLLDIDVLIDREVDLGRVE</sequence>
<evidence type="ECO:0000313" key="3">
    <source>
        <dbReference type="EMBL" id="KAF7722855.1"/>
    </source>
</evidence>
<dbReference type="EMBL" id="JABAYA010000174">
    <property type="protein sequence ID" value="KAF7722855.1"/>
    <property type="molecule type" value="Genomic_DNA"/>
</dbReference>
<dbReference type="PROSITE" id="PS50102">
    <property type="entry name" value="RRM"/>
    <property type="match status" value="1"/>
</dbReference>
<dbReference type="InterPro" id="IPR000504">
    <property type="entry name" value="RRM_dom"/>
</dbReference>
<evidence type="ECO:0000256" key="1">
    <source>
        <dbReference type="PROSITE-ProRule" id="PRU00176"/>
    </source>
</evidence>
<evidence type="ECO:0000259" key="2">
    <source>
        <dbReference type="PROSITE" id="PS50102"/>
    </source>
</evidence>
<dbReference type="InterPro" id="IPR050441">
    <property type="entry name" value="RBM"/>
</dbReference>
<protein>
    <submittedName>
        <fullName evidence="3">Transformer 2 beta</fullName>
    </submittedName>
</protein>
<dbReference type="AlphaFoldDB" id="A0A8H7BME5"/>
<name>A0A8H7BME5_9FUNG</name>
<dbReference type="SUPFAM" id="SSF54928">
    <property type="entry name" value="RNA-binding domain, RBD"/>
    <property type="match status" value="1"/>
</dbReference>
<dbReference type="Pfam" id="PF00076">
    <property type="entry name" value="RRM_1"/>
    <property type="match status" value="1"/>
</dbReference>
<keyword evidence="4" id="KW-1185">Reference proteome</keyword>
<organism evidence="3 4">
    <name type="scientific">Apophysomyces ossiformis</name>
    <dbReference type="NCBI Taxonomy" id="679940"/>
    <lineage>
        <taxon>Eukaryota</taxon>
        <taxon>Fungi</taxon>
        <taxon>Fungi incertae sedis</taxon>
        <taxon>Mucoromycota</taxon>
        <taxon>Mucoromycotina</taxon>
        <taxon>Mucoromycetes</taxon>
        <taxon>Mucorales</taxon>
        <taxon>Mucorineae</taxon>
        <taxon>Mucoraceae</taxon>
        <taxon>Apophysomyces</taxon>
    </lineage>
</organism>
<dbReference type="InterPro" id="IPR012677">
    <property type="entry name" value="Nucleotide-bd_a/b_plait_sf"/>
</dbReference>
<feature type="domain" description="RRM" evidence="2">
    <location>
        <begin position="107"/>
        <end position="180"/>
    </location>
</feature>
<dbReference type="GO" id="GO:0003723">
    <property type="term" value="F:RNA binding"/>
    <property type="evidence" value="ECO:0007669"/>
    <property type="project" value="UniProtKB-UniRule"/>
</dbReference>